<dbReference type="InterPro" id="IPR000515">
    <property type="entry name" value="MetI-like"/>
</dbReference>
<comment type="subcellular location">
    <subcellularLocation>
        <location evidence="1 7">Cell membrane</location>
        <topology evidence="1 7">Multi-pass membrane protein</topology>
    </subcellularLocation>
</comment>
<feature type="domain" description="ABC transmembrane type-1" evidence="9">
    <location>
        <begin position="110"/>
        <end position="299"/>
    </location>
</feature>
<evidence type="ECO:0000313" key="10">
    <source>
        <dbReference type="EMBL" id="RJG26973.1"/>
    </source>
</evidence>
<feature type="transmembrane region" description="Helical" evidence="7">
    <location>
        <begin position="48"/>
        <end position="70"/>
    </location>
</feature>
<organism evidence="10 11">
    <name type="scientific">Paenibacillus thiaminolyticus</name>
    <name type="common">Bacillus thiaminolyticus</name>
    <dbReference type="NCBI Taxonomy" id="49283"/>
    <lineage>
        <taxon>Bacteria</taxon>
        <taxon>Bacillati</taxon>
        <taxon>Bacillota</taxon>
        <taxon>Bacilli</taxon>
        <taxon>Bacillales</taxon>
        <taxon>Paenibacillaceae</taxon>
        <taxon>Paenibacillus</taxon>
    </lineage>
</organism>
<dbReference type="InterPro" id="IPR025966">
    <property type="entry name" value="OppC_N"/>
</dbReference>
<feature type="transmembrane region" description="Helical" evidence="7">
    <location>
        <begin position="112"/>
        <end position="133"/>
    </location>
</feature>
<dbReference type="Gene3D" id="1.10.3720.10">
    <property type="entry name" value="MetI-like"/>
    <property type="match status" value="1"/>
</dbReference>
<gene>
    <name evidence="10" type="ORF">DQX05_02900</name>
</gene>
<keyword evidence="3" id="KW-1003">Cell membrane</keyword>
<dbReference type="CDD" id="cd06261">
    <property type="entry name" value="TM_PBP2"/>
    <property type="match status" value="1"/>
</dbReference>
<feature type="compositionally biased region" description="Polar residues" evidence="8">
    <location>
        <begin position="1"/>
        <end position="10"/>
    </location>
</feature>
<dbReference type="Proteomes" id="UP000266177">
    <property type="component" value="Unassembled WGS sequence"/>
</dbReference>
<keyword evidence="4 7" id="KW-0812">Transmembrane</keyword>
<dbReference type="InterPro" id="IPR035906">
    <property type="entry name" value="MetI-like_sf"/>
</dbReference>
<evidence type="ECO:0000256" key="3">
    <source>
        <dbReference type="ARBA" id="ARBA00022475"/>
    </source>
</evidence>
<dbReference type="EMBL" id="QYZD01000001">
    <property type="protein sequence ID" value="RJG26973.1"/>
    <property type="molecule type" value="Genomic_DNA"/>
</dbReference>
<dbReference type="PROSITE" id="PS50928">
    <property type="entry name" value="ABC_TM1"/>
    <property type="match status" value="1"/>
</dbReference>
<reference evidence="10 11" key="1">
    <citation type="submission" date="2018-09" db="EMBL/GenBank/DDBJ databases">
        <title>Paenibacillus SK2017-BO5.</title>
        <authorList>
            <person name="Piskunova J.V."/>
            <person name="Dubiley S.A."/>
            <person name="Severinov K.V."/>
        </authorList>
    </citation>
    <scope>NUCLEOTIDE SEQUENCE [LARGE SCALE GENOMIC DNA]</scope>
    <source>
        <strain evidence="10 11">BO5</strain>
    </source>
</reference>
<evidence type="ECO:0000256" key="5">
    <source>
        <dbReference type="ARBA" id="ARBA00022989"/>
    </source>
</evidence>
<dbReference type="Pfam" id="PF12911">
    <property type="entry name" value="OppC_N"/>
    <property type="match status" value="1"/>
</dbReference>
<dbReference type="SUPFAM" id="SSF161098">
    <property type="entry name" value="MetI-like"/>
    <property type="match status" value="1"/>
</dbReference>
<dbReference type="PANTHER" id="PTHR43386:SF1">
    <property type="entry name" value="D,D-DIPEPTIDE TRANSPORT SYSTEM PERMEASE PROTEIN DDPC-RELATED"/>
    <property type="match status" value="1"/>
</dbReference>
<dbReference type="GO" id="GO:0005886">
    <property type="term" value="C:plasma membrane"/>
    <property type="evidence" value="ECO:0007669"/>
    <property type="project" value="UniProtKB-SubCell"/>
</dbReference>
<protein>
    <submittedName>
        <fullName evidence="10">ABC transporter permease</fullName>
    </submittedName>
</protein>
<keyword evidence="6 7" id="KW-0472">Membrane</keyword>
<keyword evidence="2 7" id="KW-0813">Transport</keyword>
<evidence type="ECO:0000256" key="6">
    <source>
        <dbReference type="ARBA" id="ARBA00023136"/>
    </source>
</evidence>
<dbReference type="OrthoDB" id="9797472at2"/>
<evidence type="ECO:0000259" key="9">
    <source>
        <dbReference type="PROSITE" id="PS50928"/>
    </source>
</evidence>
<feature type="region of interest" description="Disordered" evidence="8">
    <location>
        <begin position="1"/>
        <end position="26"/>
    </location>
</feature>
<feature type="transmembrane region" description="Helical" evidence="7">
    <location>
        <begin position="231"/>
        <end position="254"/>
    </location>
</feature>
<evidence type="ECO:0000256" key="8">
    <source>
        <dbReference type="SAM" id="MobiDB-lite"/>
    </source>
</evidence>
<keyword evidence="5 7" id="KW-1133">Transmembrane helix</keyword>
<evidence type="ECO:0000256" key="4">
    <source>
        <dbReference type="ARBA" id="ARBA00022692"/>
    </source>
</evidence>
<evidence type="ECO:0000256" key="1">
    <source>
        <dbReference type="ARBA" id="ARBA00004651"/>
    </source>
</evidence>
<sequence>MSTTNLQGLQPEQGPGAELKPHLPAPDANDKPVGLWRMAWKKFMSNPFAVGGFIVLCFFIVIALFADIIAPYDPAAIDFLNVNLPAGSPGHLFGTDELGRDILSRLVYSNQVSMLVGFSVALISVVIGSAIGSNSGYFGGWLDTFFMRLVDVMNSVPTLFLNILVLSIFGSKFSYMIIILGATSWMNLARLVRGNFLQLREMQYVEAAKAIGVSSWGIIGRHLLRNSTAPIIVNATLMVGTAILVESALSYLGLGVQSPDTSWGLMLSNAQQFMLVDPLQALYPGLCIFIVVLAVNFIGDGIRDAFDPRKKVKIPRRRLQKWQENFLKSKI</sequence>
<dbReference type="GO" id="GO:0055085">
    <property type="term" value="P:transmembrane transport"/>
    <property type="evidence" value="ECO:0007669"/>
    <property type="project" value="InterPro"/>
</dbReference>
<evidence type="ECO:0000313" key="11">
    <source>
        <dbReference type="Proteomes" id="UP000266177"/>
    </source>
</evidence>
<dbReference type="Pfam" id="PF00528">
    <property type="entry name" value="BPD_transp_1"/>
    <property type="match status" value="1"/>
</dbReference>
<accession>A0A3A3H5J3</accession>
<dbReference type="InterPro" id="IPR050366">
    <property type="entry name" value="BP-dependent_transpt_permease"/>
</dbReference>
<evidence type="ECO:0000256" key="7">
    <source>
        <dbReference type="RuleBase" id="RU363032"/>
    </source>
</evidence>
<dbReference type="RefSeq" id="WP_119790678.1">
    <property type="nucleotide sequence ID" value="NZ_QYZD01000001.1"/>
</dbReference>
<dbReference type="PANTHER" id="PTHR43386">
    <property type="entry name" value="OLIGOPEPTIDE TRANSPORT SYSTEM PERMEASE PROTEIN APPC"/>
    <property type="match status" value="1"/>
</dbReference>
<feature type="transmembrane region" description="Helical" evidence="7">
    <location>
        <begin position="281"/>
        <end position="299"/>
    </location>
</feature>
<name>A0A3A3H5J3_PANTH</name>
<proteinExistence type="inferred from homology"/>
<comment type="caution">
    <text evidence="10">The sequence shown here is derived from an EMBL/GenBank/DDBJ whole genome shotgun (WGS) entry which is preliminary data.</text>
</comment>
<dbReference type="AlphaFoldDB" id="A0A3A3H5J3"/>
<comment type="similarity">
    <text evidence="7">Belongs to the binding-protein-dependent transport system permease family.</text>
</comment>
<evidence type="ECO:0000256" key="2">
    <source>
        <dbReference type="ARBA" id="ARBA00022448"/>
    </source>
</evidence>